<name>A0AAV1D5N0_OLDCO</name>
<protein>
    <submittedName>
        <fullName evidence="1">OLC1v1001620C1</fullName>
    </submittedName>
</protein>
<sequence>MALVRLQLWEMMGEDCRGAILGNSISMGQLTIIKERENVIQADTLLRKNGETEPLESEFPNHKQLMRFDRALESLTEADDIHLRVALVKWSRGNIGQPAIRIAIQQGEAIS</sequence>
<organism evidence="1 2">
    <name type="scientific">Oldenlandia corymbosa var. corymbosa</name>
    <dbReference type="NCBI Taxonomy" id="529605"/>
    <lineage>
        <taxon>Eukaryota</taxon>
        <taxon>Viridiplantae</taxon>
        <taxon>Streptophyta</taxon>
        <taxon>Embryophyta</taxon>
        <taxon>Tracheophyta</taxon>
        <taxon>Spermatophyta</taxon>
        <taxon>Magnoliopsida</taxon>
        <taxon>eudicotyledons</taxon>
        <taxon>Gunneridae</taxon>
        <taxon>Pentapetalae</taxon>
        <taxon>asterids</taxon>
        <taxon>lamiids</taxon>
        <taxon>Gentianales</taxon>
        <taxon>Rubiaceae</taxon>
        <taxon>Rubioideae</taxon>
        <taxon>Spermacoceae</taxon>
        <taxon>Hedyotis-Oldenlandia complex</taxon>
        <taxon>Oldenlandia</taxon>
    </lineage>
</organism>
<keyword evidence="2" id="KW-1185">Reference proteome</keyword>
<dbReference type="Proteomes" id="UP001161247">
    <property type="component" value="Chromosome 4"/>
</dbReference>
<gene>
    <name evidence="1" type="ORF">OLC1_LOCUS12393</name>
</gene>
<reference evidence="1" key="1">
    <citation type="submission" date="2023-03" db="EMBL/GenBank/DDBJ databases">
        <authorList>
            <person name="Julca I."/>
        </authorList>
    </citation>
    <scope>NUCLEOTIDE SEQUENCE</scope>
</reference>
<dbReference type="AlphaFoldDB" id="A0AAV1D5N0"/>
<proteinExistence type="predicted"/>
<dbReference type="EMBL" id="OX459121">
    <property type="protein sequence ID" value="CAI9103174.1"/>
    <property type="molecule type" value="Genomic_DNA"/>
</dbReference>
<evidence type="ECO:0000313" key="1">
    <source>
        <dbReference type="EMBL" id="CAI9103174.1"/>
    </source>
</evidence>
<accession>A0AAV1D5N0</accession>
<evidence type="ECO:0000313" key="2">
    <source>
        <dbReference type="Proteomes" id="UP001161247"/>
    </source>
</evidence>